<feature type="region of interest" description="Disordered" evidence="1">
    <location>
        <begin position="161"/>
        <end position="188"/>
    </location>
</feature>
<keyword evidence="2" id="KW-0732">Signal</keyword>
<keyword evidence="4" id="KW-1185">Reference proteome</keyword>
<feature type="region of interest" description="Disordered" evidence="1">
    <location>
        <begin position="258"/>
        <end position="297"/>
    </location>
</feature>
<reference evidence="3 4" key="1">
    <citation type="journal article" date="2021" name="BMC Genomics">
        <title>Telomere-to-telomere genome assembly of asparaginase-producing Trichoderma simmonsii.</title>
        <authorList>
            <person name="Chung D."/>
            <person name="Kwon Y.M."/>
            <person name="Yang Y."/>
        </authorList>
    </citation>
    <scope>NUCLEOTIDE SEQUENCE [LARGE SCALE GENOMIC DNA]</scope>
    <source>
        <strain evidence="3 4">GH-Sj1</strain>
    </source>
</reference>
<feature type="chain" id="PRO_5034345690" description="Apple domain-containing protein" evidence="2">
    <location>
        <begin position="19"/>
        <end position="429"/>
    </location>
</feature>
<feature type="compositionally biased region" description="Low complexity" evidence="1">
    <location>
        <begin position="271"/>
        <end position="297"/>
    </location>
</feature>
<evidence type="ECO:0008006" key="5">
    <source>
        <dbReference type="Google" id="ProtNLM"/>
    </source>
</evidence>
<dbReference type="EMBL" id="CP075869">
    <property type="protein sequence ID" value="QYT04855.1"/>
    <property type="molecule type" value="Genomic_DNA"/>
</dbReference>
<dbReference type="AlphaFoldDB" id="A0A8G0LR78"/>
<sequence length="429" mass="45632">MKLLTLSVALSVLNAVEARDPACHPPAPSCRYVSWWTARECKAIIDSRHIRRSTCEAPEGTVIRTSTVTRHPTITQTKTVKPATSTKTSTRTVTVTDPITHQDTATAWATLTAVATTTDVETDSSTVTITTTSVETDTSSTTLTTTQTSTSFLSWAPETCAQAPPTTSAQGLPTTSAQGLPTTSAQGPPATFTLAPTFKRSENHYDELPRDCSCFLTSTKSCGPRVTKVVTKTKEDRPVIITKTVTDRNCKTVTTTKTSTTHVNGAPPPTQTVTLTTTSTSTTTATSTSTVEETTTATESTTTTVVAATTVTTGSTVTQTENPCDPTNISKYILQGPPSNPNVILGFRGDGDGDYSNCCSNCLANNDCVFWKMTPGGSICENYYTNRNVPVEGCTSDKCTRGHPVMNIDPNSDGNTYGMASCGQFQIVY</sequence>
<feature type="signal peptide" evidence="2">
    <location>
        <begin position="1"/>
        <end position="18"/>
    </location>
</feature>
<proteinExistence type="predicted"/>
<feature type="compositionally biased region" description="Polar residues" evidence="1">
    <location>
        <begin position="164"/>
        <end position="186"/>
    </location>
</feature>
<evidence type="ECO:0000313" key="3">
    <source>
        <dbReference type="EMBL" id="QYT04855.1"/>
    </source>
</evidence>
<protein>
    <recommendedName>
        <fullName evidence="5">Apple domain-containing protein</fullName>
    </recommendedName>
</protein>
<gene>
    <name evidence="3" type="ORF">H0G86_011758</name>
</gene>
<evidence type="ECO:0000313" key="4">
    <source>
        <dbReference type="Proteomes" id="UP000826661"/>
    </source>
</evidence>
<name>A0A8G0LR78_9HYPO</name>
<accession>A0A8G0LR78</accession>
<organism evidence="3 4">
    <name type="scientific">Trichoderma simmonsii</name>
    <dbReference type="NCBI Taxonomy" id="1491479"/>
    <lineage>
        <taxon>Eukaryota</taxon>
        <taxon>Fungi</taxon>
        <taxon>Dikarya</taxon>
        <taxon>Ascomycota</taxon>
        <taxon>Pezizomycotina</taxon>
        <taxon>Sordariomycetes</taxon>
        <taxon>Hypocreomycetidae</taxon>
        <taxon>Hypocreales</taxon>
        <taxon>Hypocreaceae</taxon>
        <taxon>Trichoderma</taxon>
    </lineage>
</organism>
<evidence type="ECO:0000256" key="1">
    <source>
        <dbReference type="SAM" id="MobiDB-lite"/>
    </source>
</evidence>
<evidence type="ECO:0000256" key="2">
    <source>
        <dbReference type="SAM" id="SignalP"/>
    </source>
</evidence>
<dbReference type="Proteomes" id="UP000826661">
    <property type="component" value="Chromosome VI"/>
</dbReference>